<feature type="region of interest" description="Disordered" evidence="1">
    <location>
        <begin position="1"/>
        <end position="41"/>
    </location>
</feature>
<evidence type="ECO:0000313" key="2">
    <source>
        <dbReference type="EMBL" id="GAQ88965.1"/>
    </source>
</evidence>
<keyword evidence="3" id="KW-1185">Reference proteome</keyword>
<evidence type="ECO:0000256" key="1">
    <source>
        <dbReference type="SAM" id="MobiDB-lite"/>
    </source>
</evidence>
<evidence type="ECO:0000313" key="3">
    <source>
        <dbReference type="Proteomes" id="UP000054558"/>
    </source>
</evidence>
<reference evidence="2 3" key="1">
    <citation type="journal article" date="2014" name="Nat. Commun.">
        <title>Klebsormidium flaccidum genome reveals primary factors for plant terrestrial adaptation.</title>
        <authorList>
            <person name="Hori K."/>
            <person name="Maruyama F."/>
            <person name="Fujisawa T."/>
            <person name="Togashi T."/>
            <person name="Yamamoto N."/>
            <person name="Seo M."/>
            <person name="Sato S."/>
            <person name="Yamada T."/>
            <person name="Mori H."/>
            <person name="Tajima N."/>
            <person name="Moriyama T."/>
            <person name="Ikeuchi M."/>
            <person name="Watanabe M."/>
            <person name="Wada H."/>
            <person name="Kobayashi K."/>
            <person name="Saito M."/>
            <person name="Masuda T."/>
            <person name="Sasaki-Sekimoto Y."/>
            <person name="Mashiguchi K."/>
            <person name="Awai K."/>
            <person name="Shimojima M."/>
            <person name="Masuda S."/>
            <person name="Iwai M."/>
            <person name="Nobusawa T."/>
            <person name="Narise T."/>
            <person name="Kondo S."/>
            <person name="Saito H."/>
            <person name="Sato R."/>
            <person name="Murakawa M."/>
            <person name="Ihara Y."/>
            <person name="Oshima-Yamada Y."/>
            <person name="Ohtaka K."/>
            <person name="Satoh M."/>
            <person name="Sonobe K."/>
            <person name="Ishii M."/>
            <person name="Ohtani R."/>
            <person name="Kanamori-Sato M."/>
            <person name="Honoki R."/>
            <person name="Miyazaki D."/>
            <person name="Mochizuki H."/>
            <person name="Umetsu J."/>
            <person name="Higashi K."/>
            <person name="Shibata D."/>
            <person name="Kamiya Y."/>
            <person name="Sato N."/>
            <person name="Nakamura Y."/>
            <person name="Tabata S."/>
            <person name="Ida S."/>
            <person name="Kurokawa K."/>
            <person name="Ohta H."/>
        </authorList>
    </citation>
    <scope>NUCLEOTIDE SEQUENCE [LARGE SCALE GENOMIC DNA]</scope>
    <source>
        <strain evidence="2 3">NIES-2285</strain>
    </source>
</reference>
<protein>
    <recommendedName>
        <fullName evidence="4">PLAC8 family protein</fullName>
    </recommendedName>
</protein>
<accession>A0A1Y1IDC3</accession>
<dbReference type="AlphaFoldDB" id="A0A1Y1IDC3"/>
<dbReference type="Proteomes" id="UP000054558">
    <property type="component" value="Unassembled WGS sequence"/>
</dbReference>
<evidence type="ECO:0008006" key="4">
    <source>
        <dbReference type="Google" id="ProtNLM"/>
    </source>
</evidence>
<proteinExistence type="predicted"/>
<gene>
    <name evidence="2" type="ORF">KFL_004740050</name>
</gene>
<feature type="compositionally biased region" description="Polar residues" evidence="1">
    <location>
        <begin position="31"/>
        <end position="40"/>
    </location>
</feature>
<dbReference type="EMBL" id="DF237423">
    <property type="protein sequence ID" value="GAQ88965.1"/>
    <property type="molecule type" value="Genomic_DNA"/>
</dbReference>
<organism evidence="2 3">
    <name type="scientific">Klebsormidium nitens</name>
    <name type="common">Green alga</name>
    <name type="synonym">Ulothrix nitens</name>
    <dbReference type="NCBI Taxonomy" id="105231"/>
    <lineage>
        <taxon>Eukaryota</taxon>
        <taxon>Viridiplantae</taxon>
        <taxon>Streptophyta</taxon>
        <taxon>Klebsormidiophyceae</taxon>
        <taxon>Klebsormidiales</taxon>
        <taxon>Klebsormidiaceae</taxon>
        <taxon>Klebsormidium</taxon>
    </lineage>
</organism>
<sequence>MATPKEAAGFQDVPLATFDGNNEHSRAPFSSEESGVNESPQGAEDAGCCAWLCGQGARRQARPRTKAYSEAYRRAVQRAQTAAQKAKAWEAAQEERIVGSKWYSKVFDCLTCYDPQIEAEQQARHPNPRRWALGLCDCVRYRDVQGRGNWMLLWSLLWPNWAFGMIWTEYVEEPQVCDNVCWDLCVTMGWRGILCCCLLFPLQWGTACSIFLPCFAATSYGFRKATVNKYGIKEDAGKTALYGACCPFCSMSQIYAHVTEIHDREDLARLQWEALAQTLQTLTDAPATLEMERPAGLRQADVEMTEAGGLAAADAPRKAKLGERVRKQAGRELSRVFHKRESGIGDGDEVPDEFLDAGNALRYQHVPWSKIGC</sequence>
<name>A0A1Y1IDC3_KLENI</name>